<feature type="transmembrane region" description="Helical" evidence="6">
    <location>
        <begin position="305"/>
        <end position="325"/>
    </location>
</feature>
<gene>
    <name evidence="8" type="ORF">ACFOW8_19950</name>
</gene>
<comment type="subcellular location">
    <subcellularLocation>
        <location evidence="1">Cell membrane</location>
        <topology evidence="1">Multi-pass membrane protein</topology>
    </subcellularLocation>
</comment>
<keyword evidence="2" id="KW-1003">Cell membrane</keyword>
<evidence type="ECO:0000313" key="9">
    <source>
        <dbReference type="Proteomes" id="UP001595767"/>
    </source>
</evidence>
<dbReference type="PROSITE" id="PS50850">
    <property type="entry name" value="MFS"/>
    <property type="match status" value="1"/>
</dbReference>
<evidence type="ECO:0000259" key="7">
    <source>
        <dbReference type="PROSITE" id="PS50850"/>
    </source>
</evidence>
<feature type="transmembrane region" description="Helical" evidence="6">
    <location>
        <begin position="115"/>
        <end position="137"/>
    </location>
</feature>
<feature type="transmembrane region" description="Helical" evidence="6">
    <location>
        <begin position="86"/>
        <end position="109"/>
    </location>
</feature>
<feature type="transmembrane region" description="Helical" evidence="6">
    <location>
        <begin position="51"/>
        <end position="74"/>
    </location>
</feature>
<dbReference type="RefSeq" id="WP_378552447.1">
    <property type="nucleotide sequence ID" value="NZ_JBHSBA010000011.1"/>
</dbReference>
<dbReference type="PANTHER" id="PTHR43124">
    <property type="entry name" value="PURINE EFFLUX PUMP PBUE"/>
    <property type="match status" value="1"/>
</dbReference>
<evidence type="ECO:0000313" key="8">
    <source>
        <dbReference type="EMBL" id="MFC4127209.1"/>
    </source>
</evidence>
<feature type="domain" description="Major facilitator superfamily (MFS) profile" evidence="7">
    <location>
        <begin position="20"/>
        <end position="395"/>
    </location>
</feature>
<evidence type="ECO:0000256" key="5">
    <source>
        <dbReference type="ARBA" id="ARBA00023136"/>
    </source>
</evidence>
<feature type="transmembrane region" description="Helical" evidence="6">
    <location>
        <begin position="278"/>
        <end position="299"/>
    </location>
</feature>
<name>A0ABV8L9Y9_9NOCA</name>
<feature type="transmembrane region" description="Helical" evidence="6">
    <location>
        <begin position="21"/>
        <end position="45"/>
    </location>
</feature>
<dbReference type="EMBL" id="JBHSBA010000011">
    <property type="protein sequence ID" value="MFC4127209.1"/>
    <property type="molecule type" value="Genomic_DNA"/>
</dbReference>
<dbReference type="InterPro" id="IPR011701">
    <property type="entry name" value="MFS"/>
</dbReference>
<dbReference type="InterPro" id="IPR020846">
    <property type="entry name" value="MFS_dom"/>
</dbReference>
<evidence type="ECO:0000256" key="3">
    <source>
        <dbReference type="ARBA" id="ARBA00022692"/>
    </source>
</evidence>
<proteinExistence type="predicted"/>
<feature type="transmembrane region" description="Helical" evidence="6">
    <location>
        <begin position="253"/>
        <end position="271"/>
    </location>
</feature>
<feature type="transmembrane region" description="Helical" evidence="6">
    <location>
        <begin position="371"/>
        <end position="393"/>
    </location>
</feature>
<protein>
    <submittedName>
        <fullName evidence="8">MFS transporter</fullName>
    </submittedName>
</protein>
<accession>A0ABV8L9Y9</accession>
<organism evidence="8 9">
    <name type="scientific">Nocardia rhizosphaerae</name>
    <dbReference type="NCBI Taxonomy" id="1691571"/>
    <lineage>
        <taxon>Bacteria</taxon>
        <taxon>Bacillati</taxon>
        <taxon>Actinomycetota</taxon>
        <taxon>Actinomycetes</taxon>
        <taxon>Mycobacteriales</taxon>
        <taxon>Nocardiaceae</taxon>
        <taxon>Nocardia</taxon>
    </lineage>
</organism>
<keyword evidence="4 6" id="KW-1133">Transmembrane helix</keyword>
<dbReference type="InterPro" id="IPR036259">
    <property type="entry name" value="MFS_trans_sf"/>
</dbReference>
<dbReference type="PANTHER" id="PTHR43124:SF3">
    <property type="entry name" value="CHLORAMPHENICOL EFFLUX PUMP RV0191"/>
    <property type="match status" value="1"/>
</dbReference>
<evidence type="ECO:0000256" key="1">
    <source>
        <dbReference type="ARBA" id="ARBA00004651"/>
    </source>
</evidence>
<feature type="transmembrane region" description="Helical" evidence="6">
    <location>
        <begin position="176"/>
        <end position="196"/>
    </location>
</feature>
<reference evidence="9" key="1">
    <citation type="journal article" date="2019" name="Int. J. Syst. Evol. Microbiol.">
        <title>The Global Catalogue of Microorganisms (GCM) 10K type strain sequencing project: providing services to taxonomists for standard genome sequencing and annotation.</title>
        <authorList>
            <consortium name="The Broad Institute Genomics Platform"/>
            <consortium name="The Broad Institute Genome Sequencing Center for Infectious Disease"/>
            <person name="Wu L."/>
            <person name="Ma J."/>
        </authorList>
    </citation>
    <scope>NUCLEOTIDE SEQUENCE [LARGE SCALE GENOMIC DNA]</scope>
    <source>
        <strain evidence="9">CGMCC 4.7204</strain>
    </source>
</reference>
<sequence length="397" mass="39523">MTTTLPAPAAPRASRRPGLALGALALGAFGIGLTEFVIVGLLGVIGEDLRISVPTAGLLISGYAAGVAVGAPVMTAMGARIPRKTMLVLLMGIFVAGNLLSALAPSYGVLLTGRIVAALTHGAFFGIGSIVAANLVAPERKASAIAMMFTGLTLANVAGVPLGTALGQAFGWRSTFWAVTAVGIAALVAVTGLVPAQERAESGGLAGQWAVFARGQVWLALLITALGFGAVFAVFTFFEPILTEVTGLPETAVPWLLVVFGLGLFGGNIAGGRLADRALMPALIGALAALTVVLLIFTVAAPHPVATALTIFALGAAGFAIVPAVQMRVLDTAGGESALGSAANISAFNVGIAVAAWLGGTAIDHGLGLTAPAWIGAGLAAAALVVALGSRALERRA</sequence>
<evidence type="ECO:0000256" key="4">
    <source>
        <dbReference type="ARBA" id="ARBA00022989"/>
    </source>
</evidence>
<evidence type="ECO:0000256" key="6">
    <source>
        <dbReference type="SAM" id="Phobius"/>
    </source>
</evidence>
<feature type="transmembrane region" description="Helical" evidence="6">
    <location>
        <begin position="217"/>
        <end position="238"/>
    </location>
</feature>
<evidence type="ECO:0000256" key="2">
    <source>
        <dbReference type="ARBA" id="ARBA00022475"/>
    </source>
</evidence>
<dbReference type="SUPFAM" id="SSF103473">
    <property type="entry name" value="MFS general substrate transporter"/>
    <property type="match status" value="1"/>
</dbReference>
<dbReference type="PRINTS" id="PR01035">
    <property type="entry name" value="TCRTETA"/>
</dbReference>
<feature type="transmembrane region" description="Helical" evidence="6">
    <location>
        <begin position="144"/>
        <end position="170"/>
    </location>
</feature>
<keyword evidence="5 6" id="KW-0472">Membrane</keyword>
<comment type="caution">
    <text evidence="8">The sequence shown here is derived from an EMBL/GenBank/DDBJ whole genome shotgun (WGS) entry which is preliminary data.</text>
</comment>
<feature type="transmembrane region" description="Helical" evidence="6">
    <location>
        <begin position="337"/>
        <end position="359"/>
    </location>
</feature>
<dbReference type="Pfam" id="PF07690">
    <property type="entry name" value="MFS_1"/>
    <property type="match status" value="1"/>
</dbReference>
<keyword evidence="3 6" id="KW-0812">Transmembrane</keyword>
<dbReference type="CDD" id="cd17324">
    <property type="entry name" value="MFS_NepI_like"/>
    <property type="match status" value="1"/>
</dbReference>
<dbReference type="InterPro" id="IPR050189">
    <property type="entry name" value="MFS_Efflux_Transporters"/>
</dbReference>
<keyword evidence="9" id="KW-1185">Reference proteome</keyword>
<dbReference type="Gene3D" id="1.20.1250.20">
    <property type="entry name" value="MFS general substrate transporter like domains"/>
    <property type="match status" value="2"/>
</dbReference>
<dbReference type="InterPro" id="IPR001958">
    <property type="entry name" value="Tet-R_TetA/multi-R_MdtG-like"/>
</dbReference>
<dbReference type="Proteomes" id="UP001595767">
    <property type="component" value="Unassembled WGS sequence"/>
</dbReference>